<evidence type="ECO:0008006" key="9">
    <source>
        <dbReference type="Google" id="ProtNLM"/>
    </source>
</evidence>
<dbReference type="PANTHER" id="PTHR43791">
    <property type="entry name" value="PERMEASE-RELATED"/>
    <property type="match status" value="1"/>
</dbReference>
<protein>
    <recommendedName>
        <fullName evidence="9">Major facilitator superfamily (MFS) profile domain-containing protein</fullName>
    </recommendedName>
</protein>
<organism evidence="7 8">
    <name type="scientific">Phialemonium thermophilum</name>
    <dbReference type="NCBI Taxonomy" id="223376"/>
    <lineage>
        <taxon>Eukaryota</taxon>
        <taxon>Fungi</taxon>
        <taxon>Dikarya</taxon>
        <taxon>Ascomycota</taxon>
        <taxon>Pezizomycotina</taxon>
        <taxon>Sordariomycetes</taxon>
        <taxon>Sordariomycetidae</taxon>
        <taxon>Cephalothecales</taxon>
        <taxon>Cephalothecaceae</taxon>
        <taxon>Phialemonium</taxon>
    </lineage>
</organism>
<dbReference type="Gene3D" id="1.20.1250.20">
    <property type="entry name" value="MFS general substrate transporter like domains"/>
    <property type="match status" value="1"/>
</dbReference>
<keyword evidence="3" id="KW-0812">Transmembrane</keyword>
<sequence>MSQLLSETPVDEKHVKLRPDIQVSSGSDTENADSADQDWTDEEEKALVRKIDLIVMPLLILGFYSLQMDRGNIGNALTDFFFRDVGITQNQFNVGQQLLSLGIVLLEIPSNLVLYRIGPSIWIGCQIVGWGLIATFQAFQKELGPFLATRLLLG</sequence>
<gene>
    <name evidence="7" type="ORF">VTK73DRAFT_638</name>
</gene>
<comment type="subcellular location">
    <subcellularLocation>
        <location evidence="1">Membrane</location>
        <topology evidence="1">Multi-pass membrane protein</topology>
    </subcellularLocation>
</comment>
<keyword evidence="2" id="KW-0813">Transport</keyword>
<feature type="compositionally biased region" description="Acidic residues" evidence="6">
    <location>
        <begin position="30"/>
        <end position="40"/>
    </location>
</feature>
<evidence type="ECO:0000256" key="3">
    <source>
        <dbReference type="ARBA" id="ARBA00022692"/>
    </source>
</evidence>
<evidence type="ECO:0000256" key="1">
    <source>
        <dbReference type="ARBA" id="ARBA00004141"/>
    </source>
</evidence>
<comment type="caution">
    <text evidence="7">The sequence shown here is derived from an EMBL/GenBank/DDBJ whole genome shotgun (WGS) entry which is preliminary data.</text>
</comment>
<evidence type="ECO:0000313" key="8">
    <source>
        <dbReference type="Proteomes" id="UP001586593"/>
    </source>
</evidence>
<evidence type="ECO:0000256" key="2">
    <source>
        <dbReference type="ARBA" id="ARBA00022448"/>
    </source>
</evidence>
<evidence type="ECO:0000256" key="6">
    <source>
        <dbReference type="SAM" id="MobiDB-lite"/>
    </source>
</evidence>
<keyword evidence="5" id="KW-0472">Membrane</keyword>
<feature type="compositionally biased region" description="Basic and acidic residues" evidence="6">
    <location>
        <begin position="10"/>
        <end position="19"/>
    </location>
</feature>
<evidence type="ECO:0000256" key="4">
    <source>
        <dbReference type="ARBA" id="ARBA00022989"/>
    </source>
</evidence>
<evidence type="ECO:0000313" key="7">
    <source>
        <dbReference type="EMBL" id="KAL1873987.1"/>
    </source>
</evidence>
<evidence type="ECO:0000256" key="5">
    <source>
        <dbReference type="ARBA" id="ARBA00023136"/>
    </source>
</evidence>
<dbReference type="EMBL" id="JAZHXJ010000113">
    <property type="protein sequence ID" value="KAL1873987.1"/>
    <property type="molecule type" value="Genomic_DNA"/>
</dbReference>
<keyword evidence="8" id="KW-1185">Reference proteome</keyword>
<keyword evidence="4" id="KW-1133">Transmembrane helix</keyword>
<name>A0ABR3XE87_9PEZI</name>
<dbReference type="InterPro" id="IPR036259">
    <property type="entry name" value="MFS_trans_sf"/>
</dbReference>
<proteinExistence type="predicted"/>
<accession>A0ABR3XE87</accession>
<dbReference type="Proteomes" id="UP001586593">
    <property type="component" value="Unassembled WGS sequence"/>
</dbReference>
<reference evidence="7 8" key="1">
    <citation type="journal article" date="2024" name="Commun. Biol.">
        <title>Comparative genomic analysis of thermophilic fungi reveals convergent evolutionary adaptations and gene losses.</title>
        <authorList>
            <person name="Steindorff A.S."/>
            <person name="Aguilar-Pontes M.V."/>
            <person name="Robinson A.J."/>
            <person name="Andreopoulos B."/>
            <person name="LaButti K."/>
            <person name="Kuo A."/>
            <person name="Mondo S."/>
            <person name="Riley R."/>
            <person name="Otillar R."/>
            <person name="Haridas S."/>
            <person name="Lipzen A."/>
            <person name="Grimwood J."/>
            <person name="Schmutz J."/>
            <person name="Clum A."/>
            <person name="Reid I.D."/>
            <person name="Moisan M.C."/>
            <person name="Butler G."/>
            <person name="Nguyen T.T.M."/>
            <person name="Dewar K."/>
            <person name="Conant G."/>
            <person name="Drula E."/>
            <person name="Henrissat B."/>
            <person name="Hansel C."/>
            <person name="Singer S."/>
            <person name="Hutchinson M.I."/>
            <person name="de Vries R.P."/>
            <person name="Natvig D.O."/>
            <person name="Powell A.J."/>
            <person name="Tsang A."/>
            <person name="Grigoriev I.V."/>
        </authorList>
    </citation>
    <scope>NUCLEOTIDE SEQUENCE [LARGE SCALE GENOMIC DNA]</scope>
    <source>
        <strain evidence="7 8">ATCC 24622</strain>
    </source>
</reference>
<dbReference type="SUPFAM" id="SSF103473">
    <property type="entry name" value="MFS general substrate transporter"/>
    <property type="match status" value="1"/>
</dbReference>
<dbReference type="PANTHER" id="PTHR43791:SF32">
    <property type="entry name" value="MAJOR FACILITATOR SUPERFAMILY (MFS) PROFILE DOMAIN-CONTAINING PROTEIN"/>
    <property type="match status" value="1"/>
</dbReference>
<feature type="region of interest" description="Disordered" evidence="6">
    <location>
        <begin position="1"/>
        <end position="40"/>
    </location>
</feature>